<accession>A0AAD2JP99</accession>
<comment type="caution">
    <text evidence="2">The sequence shown here is derived from an EMBL/GenBank/DDBJ whole genome shotgun (WGS) entry which is preliminary data.</text>
</comment>
<organism evidence="2 3">
    <name type="scientific">Cylindrotheca closterium</name>
    <dbReference type="NCBI Taxonomy" id="2856"/>
    <lineage>
        <taxon>Eukaryota</taxon>
        <taxon>Sar</taxon>
        <taxon>Stramenopiles</taxon>
        <taxon>Ochrophyta</taxon>
        <taxon>Bacillariophyta</taxon>
        <taxon>Bacillariophyceae</taxon>
        <taxon>Bacillariophycidae</taxon>
        <taxon>Bacillariales</taxon>
        <taxon>Bacillariaceae</taxon>
        <taxon>Cylindrotheca</taxon>
    </lineage>
</organism>
<reference evidence="2" key="1">
    <citation type="submission" date="2023-08" db="EMBL/GenBank/DDBJ databases">
        <authorList>
            <person name="Audoor S."/>
            <person name="Bilcke G."/>
        </authorList>
    </citation>
    <scope>NUCLEOTIDE SEQUENCE</scope>
</reference>
<feature type="compositionally biased region" description="Polar residues" evidence="1">
    <location>
        <begin position="1"/>
        <end position="10"/>
    </location>
</feature>
<evidence type="ECO:0000256" key="1">
    <source>
        <dbReference type="SAM" id="MobiDB-lite"/>
    </source>
</evidence>
<protein>
    <submittedName>
        <fullName evidence="2">Uncharacterized protein</fullName>
    </submittedName>
</protein>
<name>A0AAD2JP99_9STRA</name>
<gene>
    <name evidence="2" type="ORF">CYCCA115_LOCUS23378</name>
</gene>
<dbReference type="Proteomes" id="UP001295423">
    <property type="component" value="Unassembled WGS sequence"/>
</dbReference>
<proteinExistence type="predicted"/>
<dbReference type="EMBL" id="CAKOGP040002402">
    <property type="protein sequence ID" value="CAJ1968738.1"/>
    <property type="molecule type" value="Genomic_DNA"/>
</dbReference>
<dbReference type="AlphaFoldDB" id="A0AAD2JP99"/>
<evidence type="ECO:0000313" key="3">
    <source>
        <dbReference type="Proteomes" id="UP001295423"/>
    </source>
</evidence>
<feature type="compositionally biased region" description="Basic residues" evidence="1">
    <location>
        <begin position="20"/>
        <end position="29"/>
    </location>
</feature>
<evidence type="ECO:0000313" key="2">
    <source>
        <dbReference type="EMBL" id="CAJ1968738.1"/>
    </source>
</evidence>
<sequence length="492" mass="56928">MEKFQSSSKVGANGFQEHPSHHHHHHHHQQQVEEEDFDKKQYQRLRQAQRCLLQRKYDEAIAICSDYFQSIQQHDTNSRSAKSQILVQDDTKSSWIVNLNCQIPHWYYYAESNKDVDIHVDCRDEPMTEPTTLDEMIVIALQATEEKDAQLQMKESSTASLWRRSRKHSSQNHSKHLWKLMTESLSNSSIGLEAFCVWMQFWQAQGLWKESLEWNVSVLCRQSSEIYDSDALCQPAATTISPREELWIECLTHQLPRIRNPKLATDFMGHLEKVMRIDQQPKSGGGGPKTPLNWDATLQDINACLLAVTMADHPQHRTIRLIQEMWSRINCDINEDDMKIAEATTSVEANEFLSPIAMKIIDESWKASLEAASVANQVNESDDLNVKEKQETSMVPFQEEAPPTSPISYYPLPHNPKHQTWIDRLVSFAHHKIHETMRQVTLARNTNPYFKSQVILSLTITILSWRQRKNLKAILSHVLLPIRELLDALKAQ</sequence>
<feature type="region of interest" description="Disordered" evidence="1">
    <location>
        <begin position="1"/>
        <end position="38"/>
    </location>
</feature>
<keyword evidence="3" id="KW-1185">Reference proteome</keyword>